<dbReference type="InterPro" id="IPR006143">
    <property type="entry name" value="RND_pump_MFP"/>
</dbReference>
<evidence type="ECO:0000256" key="4">
    <source>
        <dbReference type="SAM" id="Coils"/>
    </source>
</evidence>
<evidence type="ECO:0000259" key="5">
    <source>
        <dbReference type="Pfam" id="PF25917"/>
    </source>
</evidence>
<proteinExistence type="inferred from homology"/>
<organism evidence="8 9">
    <name type="scientific">Larkinella bovis</name>
    <dbReference type="NCBI Taxonomy" id="683041"/>
    <lineage>
        <taxon>Bacteria</taxon>
        <taxon>Pseudomonadati</taxon>
        <taxon>Bacteroidota</taxon>
        <taxon>Cytophagia</taxon>
        <taxon>Cytophagales</taxon>
        <taxon>Spirosomataceae</taxon>
        <taxon>Larkinella</taxon>
    </lineage>
</organism>
<dbReference type="PROSITE" id="PS51257">
    <property type="entry name" value="PROKAR_LIPOPROTEIN"/>
    <property type="match status" value="1"/>
</dbReference>
<dbReference type="Pfam" id="PF25917">
    <property type="entry name" value="BSH_RND"/>
    <property type="match status" value="1"/>
</dbReference>
<dbReference type="Pfam" id="PF25967">
    <property type="entry name" value="RND-MFP_C"/>
    <property type="match status" value="1"/>
</dbReference>
<keyword evidence="3" id="KW-0813">Transport</keyword>
<dbReference type="Proteomes" id="UP001596106">
    <property type="component" value="Unassembled WGS sequence"/>
</dbReference>
<dbReference type="Pfam" id="PF25954">
    <property type="entry name" value="Beta-barrel_RND_2"/>
    <property type="match status" value="1"/>
</dbReference>
<gene>
    <name evidence="8" type="ORF">ACFPMF_16615</name>
</gene>
<dbReference type="Gene3D" id="2.40.50.100">
    <property type="match status" value="1"/>
</dbReference>
<dbReference type="Gene3D" id="2.40.30.170">
    <property type="match status" value="1"/>
</dbReference>
<feature type="coiled-coil region" evidence="4">
    <location>
        <begin position="132"/>
        <end position="193"/>
    </location>
</feature>
<comment type="subcellular location">
    <subcellularLocation>
        <location evidence="1">Cell envelope</location>
    </subcellularLocation>
</comment>
<dbReference type="InterPro" id="IPR058792">
    <property type="entry name" value="Beta-barrel_RND_2"/>
</dbReference>
<feature type="domain" description="Multidrug resistance protein MdtA-like barrel-sandwich hybrid" evidence="5">
    <location>
        <begin position="94"/>
        <end position="216"/>
    </location>
</feature>
<feature type="coiled-coil region" evidence="4">
    <location>
        <begin position="19"/>
        <end position="53"/>
    </location>
</feature>
<comment type="caution">
    <text evidence="8">The sequence shown here is derived from an EMBL/GenBank/DDBJ whole genome shotgun (WGS) entry which is preliminary data.</text>
</comment>
<keyword evidence="9" id="KW-1185">Reference proteome</keyword>
<evidence type="ECO:0000259" key="7">
    <source>
        <dbReference type="Pfam" id="PF25967"/>
    </source>
</evidence>
<keyword evidence="4" id="KW-0175">Coiled coil</keyword>
<name>A0ABW0IEH6_9BACT</name>
<accession>A0ABW0IEH6</accession>
<reference evidence="9" key="1">
    <citation type="journal article" date="2019" name="Int. J. Syst. Evol. Microbiol.">
        <title>The Global Catalogue of Microorganisms (GCM) 10K type strain sequencing project: providing services to taxonomists for standard genome sequencing and annotation.</title>
        <authorList>
            <consortium name="The Broad Institute Genomics Platform"/>
            <consortium name="The Broad Institute Genome Sequencing Center for Infectious Disease"/>
            <person name="Wu L."/>
            <person name="Ma J."/>
        </authorList>
    </citation>
    <scope>NUCLEOTIDE SEQUENCE [LARGE SCALE GENOMIC DNA]</scope>
    <source>
        <strain evidence="9">CCUG 55250</strain>
    </source>
</reference>
<evidence type="ECO:0000313" key="8">
    <source>
        <dbReference type="EMBL" id="MFC5410945.1"/>
    </source>
</evidence>
<evidence type="ECO:0000256" key="2">
    <source>
        <dbReference type="ARBA" id="ARBA00009477"/>
    </source>
</evidence>
<evidence type="ECO:0000259" key="6">
    <source>
        <dbReference type="Pfam" id="PF25954"/>
    </source>
</evidence>
<dbReference type="Gene3D" id="2.40.420.20">
    <property type="match status" value="1"/>
</dbReference>
<evidence type="ECO:0000256" key="1">
    <source>
        <dbReference type="ARBA" id="ARBA00004196"/>
    </source>
</evidence>
<evidence type="ECO:0000256" key="3">
    <source>
        <dbReference type="ARBA" id="ARBA00022448"/>
    </source>
</evidence>
<protein>
    <submittedName>
        <fullName evidence="8">Efflux RND transporter periplasmic adaptor subunit</fullName>
    </submittedName>
</protein>
<feature type="domain" description="Multidrug resistance protein MdtA-like C-terminal permuted SH3" evidence="7">
    <location>
        <begin position="304"/>
        <end position="367"/>
    </location>
</feature>
<sequence length="377" mass="40834">MRTYYAIGLATALLMSCASEEKKTDLASKKQELADLKSQQTELSTKIKALEAEVAKLDPNQAAQVKVKEVTVSPLTATTFKHFVELQGTIDAKNNVQVSPKSGGSVTAVYVKEGDAVKAGTVLAKIDDQILRESLEEVRNQLTLANTVYEKQANLWKQQIGTEIQYLQAKNNKEGLEKRLATLNAQLSQSNVTSPISGVVDRVNVKAGETAMPGVGIVNVVNLAQLKVTAKVADTYAGSVRRGDAVIVRFPDINKELTTRISFVSTTVDPLSRTFTIEAPLPSDNSLKPNMLAQIKINDISKSNAIVINQNMVQSTENGQLVYIAVTENNKKVAKARQVKTGLSYGGQIEITDGLQAGDQLVTQGYQELVDGQPINF</sequence>
<dbReference type="EMBL" id="JBHSMA010000004">
    <property type="protein sequence ID" value="MFC5410945.1"/>
    <property type="molecule type" value="Genomic_DNA"/>
</dbReference>
<dbReference type="NCBIfam" id="TIGR01730">
    <property type="entry name" value="RND_mfp"/>
    <property type="match status" value="1"/>
</dbReference>
<feature type="domain" description="CusB-like beta-barrel" evidence="6">
    <location>
        <begin position="228"/>
        <end position="298"/>
    </location>
</feature>
<comment type="similarity">
    <text evidence="2">Belongs to the membrane fusion protein (MFP) (TC 8.A.1) family.</text>
</comment>
<dbReference type="SUPFAM" id="SSF111369">
    <property type="entry name" value="HlyD-like secretion proteins"/>
    <property type="match status" value="1"/>
</dbReference>
<dbReference type="InterPro" id="IPR058625">
    <property type="entry name" value="MdtA-like_BSH"/>
</dbReference>
<evidence type="ECO:0000313" key="9">
    <source>
        <dbReference type="Proteomes" id="UP001596106"/>
    </source>
</evidence>
<dbReference type="PANTHER" id="PTHR30469">
    <property type="entry name" value="MULTIDRUG RESISTANCE PROTEIN MDTA"/>
    <property type="match status" value="1"/>
</dbReference>
<dbReference type="RefSeq" id="WP_379847184.1">
    <property type="nucleotide sequence ID" value="NZ_JBHSMA010000004.1"/>
</dbReference>
<dbReference type="PANTHER" id="PTHR30469:SF15">
    <property type="entry name" value="HLYD FAMILY OF SECRETION PROTEINS"/>
    <property type="match status" value="1"/>
</dbReference>
<dbReference type="Gene3D" id="1.10.287.470">
    <property type="entry name" value="Helix hairpin bin"/>
    <property type="match status" value="1"/>
</dbReference>
<dbReference type="InterPro" id="IPR058627">
    <property type="entry name" value="MdtA-like_C"/>
</dbReference>